<sequence length="113" mass="12716">MMDNDKEPVKARLDEELRDLRFQGAANVLARTHPRTWAERIRAIWNKEIEIPVVPSGAAVAVLLLMLAIQQTANPDPEQAAPRNRQLVEAGGNTYWKDEFERAVANAENQNQG</sequence>
<dbReference type="Proteomes" id="UP000307943">
    <property type="component" value="Unassembled WGS sequence"/>
</dbReference>
<name>A0A5C4SXF9_9BACL</name>
<dbReference type="OrthoDB" id="2665022at2"/>
<dbReference type="RefSeq" id="WP_139607863.1">
    <property type="nucleotide sequence ID" value="NZ_VDCQ01000125.1"/>
</dbReference>
<dbReference type="EMBL" id="VDCQ01000125">
    <property type="protein sequence ID" value="TNJ54506.1"/>
    <property type="molecule type" value="Genomic_DNA"/>
</dbReference>
<proteinExistence type="predicted"/>
<keyword evidence="2" id="KW-1185">Reference proteome</keyword>
<accession>A0A5C4SXF9</accession>
<reference evidence="1 2" key="1">
    <citation type="submission" date="2019-05" db="EMBL/GenBank/DDBJ databases">
        <title>We sequenced the genome of Paenibacillus hemerocallicola KCTC 33185 for further insight into its adaptation and study the phylogeny of Paenibacillus.</title>
        <authorList>
            <person name="Narsing Rao M.P."/>
        </authorList>
    </citation>
    <scope>NUCLEOTIDE SEQUENCE [LARGE SCALE GENOMIC DNA]</scope>
    <source>
        <strain evidence="1 2">KCTC 33185</strain>
    </source>
</reference>
<protein>
    <submittedName>
        <fullName evidence="1">Uncharacterized protein</fullName>
    </submittedName>
</protein>
<dbReference type="AlphaFoldDB" id="A0A5C4SXF9"/>
<organism evidence="1 2">
    <name type="scientific">Paenibacillus hemerocallicola</name>
    <dbReference type="NCBI Taxonomy" id="1172614"/>
    <lineage>
        <taxon>Bacteria</taxon>
        <taxon>Bacillati</taxon>
        <taxon>Bacillota</taxon>
        <taxon>Bacilli</taxon>
        <taxon>Bacillales</taxon>
        <taxon>Paenibacillaceae</taxon>
        <taxon>Paenibacillus</taxon>
    </lineage>
</organism>
<comment type="caution">
    <text evidence="1">The sequence shown here is derived from an EMBL/GenBank/DDBJ whole genome shotgun (WGS) entry which is preliminary data.</text>
</comment>
<evidence type="ECO:0000313" key="2">
    <source>
        <dbReference type="Proteomes" id="UP000307943"/>
    </source>
</evidence>
<evidence type="ECO:0000313" key="1">
    <source>
        <dbReference type="EMBL" id="TNJ54506.1"/>
    </source>
</evidence>
<gene>
    <name evidence="1" type="ORF">FE784_39900</name>
</gene>